<accession>A0A392RDW4</accession>
<sequence>MGCTVREKHIRANRRPRSAAAKPDSDSSDNKDAISKSIAESGLKPFKYDISSSNGLIPLPNPNPNSDESGWGYCTEEQLEEILL</sequence>
<dbReference type="EMBL" id="LXQA010216742">
    <property type="protein sequence ID" value="MCI34751.1"/>
    <property type="molecule type" value="Genomic_DNA"/>
</dbReference>
<feature type="compositionally biased region" description="Basic and acidic residues" evidence="1">
    <location>
        <begin position="23"/>
        <end position="34"/>
    </location>
</feature>
<reference evidence="2 3" key="1">
    <citation type="journal article" date="2018" name="Front. Plant Sci.">
        <title>Red Clover (Trifolium pratense) and Zigzag Clover (T. medium) - A Picture of Genomic Similarities and Differences.</title>
        <authorList>
            <person name="Dluhosova J."/>
            <person name="Istvanek J."/>
            <person name="Nedelnik J."/>
            <person name="Repkova J."/>
        </authorList>
    </citation>
    <scope>NUCLEOTIDE SEQUENCE [LARGE SCALE GENOMIC DNA]</scope>
    <source>
        <strain evidence="3">cv. 10/8</strain>
        <tissue evidence="2">Leaf</tissue>
    </source>
</reference>
<evidence type="ECO:0000313" key="2">
    <source>
        <dbReference type="EMBL" id="MCI34751.1"/>
    </source>
</evidence>
<organism evidence="2 3">
    <name type="scientific">Trifolium medium</name>
    <dbReference type="NCBI Taxonomy" id="97028"/>
    <lineage>
        <taxon>Eukaryota</taxon>
        <taxon>Viridiplantae</taxon>
        <taxon>Streptophyta</taxon>
        <taxon>Embryophyta</taxon>
        <taxon>Tracheophyta</taxon>
        <taxon>Spermatophyta</taxon>
        <taxon>Magnoliopsida</taxon>
        <taxon>eudicotyledons</taxon>
        <taxon>Gunneridae</taxon>
        <taxon>Pentapetalae</taxon>
        <taxon>rosids</taxon>
        <taxon>fabids</taxon>
        <taxon>Fabales</taxon>
        <taxon>Fabaceae</taxon>
        <taxon>Papilionoideae</taxon>
        <taxon>50 kb inversion clade</taxon>
        <taxon>NPAAA clade</taxon>
        <taxon>Hologalegina</taxon>
        <taxon>IRL clade</taxon>
        <taxon>Trifolieae</taxon>
        <taxon>Trifolium</taxon>
    </lineage>
</organism>
<evidence type="ECO:0000256" key="1">
    <source>
        <dbReference type="SAM" id="MobiDB-lite"/>
    </source>
</evidence>
<keyword evidence="3" id="KW-1185">Reference proteome</keyword>
<comment type="caution">
    <text evidence="2">The sequence shown here is derived from an EMBL/GenBank/DDBJ whole genome shotgun (WGS) entry which is preliminary data.</text>
</comment>
<feature type="non-terminal residue" evidence="2">
    <location>
        <position position="84"/>
    </location>
</feature>
<feature type="region of interest" description="Disordered" evidence="1">
    <location>
        <begin position="1"/>
        <end position="34"/>
    </location>
</feature>
<feature type="compositionally biased region" description="Basic residues" evidence="1">
    <location>
        <begin position="8"/>
        <end position="17"/>
    </location>
</feature>
<protein>
    <submittedName>
        <fullName evidence="2">MND1-interacting protein 1-like</fullName>
    </submittedName>
</protein>
<evidence type="ECO:0000313" key="3">
    <source>
        <dbReference type="Proteomes" id="UP000265520"/>
    </source>
</evidence>
<name>A0A392RDW4_9FABA</name>
<proteinExistence type="predicted"/>
<dbReference type="Proteomes" id="UP000265520">
    <property type="component" value="Unassembled WGS sequence"/>
</dbReference>
<dbReference type="AlphaFoldDB" id="A0A392RDW4"/>